<dbReference type="EC" id="5.2.1.8" evidence="3 6"/>
<feature type="compositionally biased region" description="Low complexity" evidence="7">
    <location>
        <begin position="25"/>
        <end position="62"/>
    </location>
</feature>
<feature type="domain" description="PPIase FKBP-type" evidence="9">
    <location>
        <begin position="247"/>
        <end position="335"/>
    </location>
</feature>
<name>A0A345T3R7_9ACTN</name>
<evidence type="ECO:0000256" key="7">
    <source>
        <dbReference type="SAM" id="MobiDB-lite"/>
    </source>
</evidence>
<keyword evidence="8" id="KW-0732">Signal</keyword>
<sequence>MRPIAALLVLPLLVLTGCGSGGGSTSPSSASPAASAPASAPPASAQPVPTPVSSASPMPTVSGAAGKRADITLPSGAPSGKFVVSTVSEGTGAVVKKADWVTINYTAKDWTTGKDIPSSYDKGQKPQLYQAGSGQLIPAFDTSVVGRKVGSRVLVVAPPAAAFGSKGSSGLGVGPDDTLVFAVDILNAVPQDATLSGRSTPPPADLPQVKENGKAAATITVPKGATAPKELKSAVLIKGDGPKVTAGQKVVAQYTGALWPTGKKFDSSWDHGGATAFDIGTGNVIKGWDQGLVGQTVGSRVLLVIPPSLGYGDKAQGPIPANSTLVFVIDILQAV</sequence>
<dbReference type="AlphaFoldDB" id="A0A345T3R7"/>
<dbReference type="Gene3D" id="3.10.50.40">
    <property type="match status" value="2"/>
</dbReference>
<feature type="region of interest" description="Disordered" evidence="7">
    <location>
        <begin position="21"/>
        <end position="72"/>
    </location>
</feature>
<protein>
    <recommendedName>
        <fullName evidence="3 6">peptidylprolyl isomerase</fullName>
        <ecNumber evidence="3 6">5.2.1.8</ecNumber>
    </recommendedName>
</protein>
<dbReference type="InterPro" id="IPR001179">
    <property type="entry name" value="PPIase_FKBP_dom"/>
</dbReference>
<dbReference type="GO" id="GO:0003755">
    <property type="term" value="F:peptidyl-prolyl cis-trans isomerase activity"/>
    <property type="evidence" value="ECO:0007669"/>
    <property type="project" value="UniProtKB-KW"/>
</dbReference>
<keyword evidence="11" id="KW-1185">Reference proteome</keyword>
<evidence type="ECO:0000256" key="6">
    <source>
        <dbReference type="PROSITE-ProRule" id="PRU00277"/>
    </source>
</evidence>
<feature type="domain" description="PPIase FKBP-type" evidence="9">
    <location>
        <begin position="98"/>
        <end position="189"/>
    </location>
</feature>
<comment type="similarity">
    <text evidence="2">Belongs to the FKBP-type PPIase family.</text>
</comment>
<reference evidence="11" key="1">
    <citation type="submission" date="2018-07" db="EMBL/GenBank/DDBJ databases">
        <title>Streptacidiphilus bronchialis DSM 106435 chromosome.</title>
        <authorList>
            <person name="Batra D."/>
            <person name="Gulvik C.A."/>
        </authorList>
    </citation>
    <scope>NUCLEOTIDE SEQUENCE [LARGE SCALE GENOMIC DNA]</scope>
    <source>
        <strain evidence="11">DSM 106435</strain>
    </source>
</reference>
<evidence type="ECO:0000256" key="2">
    <source>
        <dbReference type="ARBA" id="ARBA00006577"/>
    </source>
</evidence>
<dbReference type="PROSITE" id="PS51257">
    <property type="entry name" value="PROKAR_LIPOPROTEIN"/>
    <property type="match status" value="1"/>
</dbReference>
<proteinExistence type="inferred from homology"/>
<evidence type="ECO:0000256" key="1">
    <source>
        <dbReference type="ARBA" id="ARBA00000971"/>
    </source>
</evidence>
<feature type="signal peptide" evidence="8">
    <location>
        <begin position="1"/>
        <end position="21"/>
    </location>
</feature>
<evidence type="ECO:0000256" key="4">
    <source>
        <dbReference type="ARBA" id="ARBA00023110"/>
    </source>
</evidence>
<evidence type="ECO:0000313" key="10">
    <source>
        <dbReference type="EMBL" id="AXI80622.1"/>
    </source>
</evidence>
<keyword evidence="4 6" id="KW-0697">Rotamase</keyword>
<dbReference type="KEGG" id="stri:C7M71_027775"/>
<evidence type="ECO:0000256" key="8">
    <source>
        <dbReference type="SAM" id="SignalP"/>
    </source>
</evidence>
<keyword evidence="5 6" id="KW-0413">Isomerase</keyword>
<dbReference type="PANTHER" id="PTHR43811">
    <property type="entry name" value="FKBP-TYPE PEPTIDYL-PROLYL CIS-TRANS ISOMERASE FKPA"/>
    <property type="match status" value="1"/>
</dbReference>
<dbReference type="PROSITE" id="PS50059">
    <property type="entry name" value="FKBP_PPIASE"/>
    <property type="match status" value="2"/>
</dbReference>
<dbReference type="Proteomes" id="UP000249340">
    <property type="component" value="Chromosome"/>
</dbReference>
<dbReference type="OrthoDB" id="25996at2"/>
<evidence type="ECO:0000256" key="3">
    <source>
        <dbReference type="ARBA" id="ARBA00013194"/>
    </source>
</evidence>
<evidence type="ECO:0000256" key="5">
    <source>
        <dbReference type="ARBA" id="ARBA00023235"/>
    </source>
</evidence>
<dbReference type="Pfam" id="PF00254">
    <property type="entry name" value="FKBP_C"/>
    <property type="match status" value="2"/>
</dbReference>
<accession>A0A345T3R7</accession>
<feature type="chain" id="PRO_5039392080" description="peptidylprolyl isomerase" evidence="8">
    <location>
        <begin position="22"/>
        <end position="335"/>
    </location>
</feature>
<dbReference type="InterPro" id="IPR046357">
    <property type="entry name" value="PPIase_dom_sf"/>
</dbReference>
<dbReference type="PANTHER" id="PTHR43811:SF19">
    <property type="entry name" value="39 KDA FK506-BINDING NUCLEAR PROTEIN"/>
    <property type="match status" value="1"/>
</dbReference>
<evidence type="ECO:0000259" key="9">
    <source>
        <dbReference type="PROSITE" id="PS50059"/>
    </source>
</evidence>
<dbReference type="SUPFAM" id="SSF54534">
    <property type="entry name" value="FKBP-like"/>
    <property type="match status" value="2"/>
</dbReference>
<comment type="catalytic activity">
    <reaction evidence="1 6">
        <text>[protein]-peptidylproline (omega=180) = [protein]-peptidylproline (omega=0)</text>
        <dbReference type="Rhea" id="RHEA:16237"/>
        <dbReference type="Rhea" id="RHEA-COMP:10747"/>
        <dbReference type="Rhea" id="RHEA-COMP:10748"/>
        <dbReference type="ChEBI" id="CHEBI:83833"/>
        <dbReference type="ChEBI" id="CHEBI:83834"/>
        <dbReference type="EC" id="5.2.1.8"/>
    </reaction>
</comment>
<dbReference type="FunFam" id="3.10.50.40:FF:000006">
    <property type="entry name" value="Peptidyl-prolyl cis-trans isomerase"/>
    <property type="match status" value="1"/>
</dbReference>
<dbReference type="EMBL" id="CP031264">
    <property type="protein sequence ID" value="AXI80622.1"/>
    <property type="molecule type" value="Genomic_DNA"/>
</dbReference>
<feature type="region of interest" description="Disordered" evidence="7">
    <location>
        <begin position="193"/>
        <end position="212"/>
    </location>
</feature>
<organism evidence="10 11">
    <name type="scientific">Peterkaempfera bronchialis</name>
    <dbReference type="NCBI Taxonomy" id="2126346"/>
    <lineage>
        <taxon>Bacteria</taxon>
        <taxon>Bacillati</taxon>
        <taxon>Actinomycetota</taxon>
        <taxon>Actinomycetes</taxon>
        <taxon>Kitasatosporales</taxon>
        <taxon>Streptomycetaceae</taxon>
        <taxon>Peterkaempfera</taxon>
    </lineage>
</organism>
<evidence type="ECO:0000313" key="11">
    <source>
        <dbReference type="Proteomes" id="UP000249340"/>
    </source>
</evidence>
<gene>
    <name evidence="10" type="ORF">C7M71_027775</name>
</gene>